<dbReference type="WBParaSite" id="RSKR_0000422200.1">
    <property type="protein sequence ID" value="RSKR_0000422200.1"/>
    <property type="gene ID" value="RSKR_0000422200"/>
</dbReference>
<organism evidence="1 2">
    <name type="scientific">Rhabditophanes sp. KR3021</name>
    <dbReference type="NCBI Taxonomy" id="114890"/>
    <lineage>
        <taxon>Eukaryota</taxon>
        <taxon>Metazoa</taxon>
        <taxon>Ecdysozoa</taxon>
        <taxon>Nematoda</taxon>
        <taxon>Chromadorea</taxon>
        <taxon>Rhabditida</taxon>
        <taxon>Tylenchina</taxon>
        <taxon>Panagrolaimomorpha</taxon>
        <taxon>Strongyloidoidea</taxon>
        <taxon>Alloionematidae</taxon>
        <taxon>Rhabditophanes</taxon>
    </lineage>
</organism>
<proteinExistence type="predicted"/>
<evidence type="ECO:0000313" key="2">
    <source>
        <dbReference type="WBParaSite" id="RSKR_0000422200.1"/>
    </source>
</evidence>
<name>A0AC35TTV1_9BILA</name>
<evidence type="ECO:0000313" key="1">
    <source>
        <dbReference type="Proteomes" id="UP000095286"/>
    </source>
</evidence>
<accession>A0AC35TTV1</accession>
<dbReference type="Proteomes" id="UP000095286">
    <property type="component" value="Unplaced"/>
</dbReference>
<sequence length="532" mass="59759">MTREKKKEKGPSGRDFTPRSFIVEEKVPAPLEYKVIGNDALTVLKKASMTLSWVENATTFQPGVSKEASLKLKLIANLSEELKNKVKVEIKRYFPVQGAVLPGLIDESVMPLVLPPRDVAISAPTGSGKTLCFVLPILNSLLYNPVNSIHAIIMVPVNQLVEQITAEFAKFAPPSVNIVGIANSKNHQKERSALFSNNSDFCTAHIIISTPTRLMEHLADTDGKDFDLSRLRYLVVDEADQMANTARLDWLNTVEQKAGQTKRGFTLESLNDTSGNRFLQKILVSATLNKDVEALHMWNLRYPRLFHAKSSELDTSSKKSGSDEEMDCDEIENALYLPAGLSNEMVVSDVFLKPLVIYYYLMKHPEWKSVIVFSGDKERTNRLPVLLNILFKNANCAQEVSSNIYGNERKKIISKFVDKKIRVLVCSDVMSRGVDVPNVDCVINYGKPIDERQFIHRAGRTARAGKAGFLLTVVTKEEKFSMKGYLSPSNLWDKIVMVQENPVTTGTEEAFKLKEMYKIAQEKYKKSMAQKK</sequence>
<protein>
    <submittedName>
        <fullName evidence="2">RNA helicase</fullName>
    </submittedName>
</protein>
<reference evidence="2" key="1">
    <citation type="submission" date="2016-11" db="UniProtKB">
        <authorList>
            <consortium name="WormBaseParasite"/>
        </authorList>
    </citation>
    <scope>IDENTIFICATION</scope>
    <source>
        <strain evidence="2">KR3021</strain>
    </source>
</reference>